<accession>A0A6C0KXQ9</accession>
<reference evidence="2" key="1">
    <citation type="journal article" date="2020" name="Nature">
        <title>Giant virus diversity and host interactions through global metagenomics.</title>
        <authorList>
            <person name="Schulz F."/>
            <person name="Roux S."/>
            <person name="Paez-Espino D."/>
            <person name="Jungbluth S."/>
            <person name="Walsh D.A."/>
            <person name="Denef V.J."/>
            <person name="McMahon K.D."/>
            <person name="Konstantinidis K.T."/>
            <person name="Eloe-Fadrosh E.A."/>
            <person name="Kyrpides N.C."/>
            <person name="Woyke T."/>
        </authorList>
    </citation>
    <scope>NUCLEOTIDE SEQUENCE</scope>
    <source>
        <strain evidence="2">GVMAG-S-3300013094-109</strain>
    </source>
</reference>
<evidence type="ECO:0000313" key="2">
    <source>
        <dbReference type="EMBL" id="QHU21284.1"/>
    </source>
</evidence>
<feature type="compositionally biased region" description="Polar residues" evidence="1">
    <location>
        <begin position="367"/>
        <end position="383"/>
    </location>
</feature>
<evidence type="ECO:0000256" key="1">
    <source>
        <dbReference type="SAM" id="MobiDB-lite"/>
    </source>
</evidence>
<organism evidence="2">
    <name type="scientific">viral metagenome</name>
    <dbReference type="NCBI Taxonomy" id="1070528"/>
    <lineage>
        <taxon>unclassified sequences</taxon>
        <taxon>metagenomes</taxon>
        <taxon>organismal metagenomes</taxon>
    </lineage>
</organism>
<feature type="region of interest" description="Disordered" evidence="1">
    <location>
        <begin position="356"/>
        <end position="399"/>
    </location>
</feature>
<feature type="compositionally biased region" description="Acidic residues" evidence="1">
    <location>
        <begin position="387"/>
        <end position="399"/>
    </location>
</feature>
<protein>
    <submittedName>
        <fullName evidence="2">Uncharacterized protein</fullName>
    </submittedName>
</protein>
<name>A0A6C0KXQ9_9ZZZZ</name>
<dbReference type="AlphaFoldDB" id="A0A6C0KXQ9"/>
<proteinExistence type="predicted"/>
<dbReference type="EMBL" id="MN740989">
    <property type="protein sequence ID" value="QHU21284.1"/>
    <property type="molecule type" value="Genomic_DNA"/>
</dbReference>
<sequence>MPLLSYILNEEIENNIFLKELEKKNTTLKLTMNIYVPEEMQRLVFFYFSKFKYGSYSISKKILLIKEITDNIFICDDSKNKLIDLFCKLQRMYYGIIRFVYIWKYKKASIKVNEDFSFNPIDENKKNVFVLFQDNSKYLFNSNDLINIINSSLSNSPNFFSKPLLIKNPYNNTVLSTTSLFNIYFFLKFKTCNVPLLFELYFKSNFKLDDFAYNNECIIRNIKIENYVNCSDNKTLHCDIMDMLYEHSNIMNNMKIDIDFPKELLIKIMRPYLNLYINYMFQISGTEKKESSYIMLKKKLFKFAKFNPQFGKKILKSKKIFGKKVGPYEIIFDDKHINFYDNNDSEYFEEQMQHNQSYNIDSDSDSNTESNTIVDTDTGTEDNYNIDLDEDDEDEESVS</sequence>